<dbReference type="Gene3D" id="3.40.50.150">
    <property type="entry name" value="Vaccinia Virus protein VP39"/>
    <property type="match status" value="2"/>
</dbReference>
<dbReference type="GO" id="GO:0003676">
    <property type="term" value="F:nucleic acid binding"/>
    <property type="evidence" value="ECO:0007669"/>
    <property type="project" value="InterPro"/>
</dbReference>
<dbReference type="Proteomes" id="UP000286680">
    <property type="component" value="Unassembled WGS sequence"/>
</dbReference>
<sequence length="336" mass="36979">MSAESTSHAVAKLLQRQSQQPWSPSQRTGPLLVINPDGDALTFLDADAWCFHAGHAKHWQRAFCQAQPPDLSSYRGALLVVAKEQTLNHYILTQLQALPAGSPIWLVGEKRGGVMSLAKRLPDGYGAPQKLASGNHCQLFETHVEASHTAPQLHQFMHSVAVDLTDVQFSLQSLPGVFSQQRLDVGTRLLLEHLPKPLKTPIVDFACGSGVIAATLHKRQQPKLYLSDVNPLAVAAAQHNLAAADAEVFLNDGLPEDIEGVGTIVSNPPFHTGLRTDYQIAKQFIRDAHQALRKGGDLYLVANRFLPWPEAIEAHFGHCERLVETNKFCVYHAQRK</sequence>
<keyword evidence="1" id="KW-0963">Cytoplasm</keyword>
<proteinExistence type="predicted"/>
<gene>
    <name evidence="9" type="ORF">CWE23_04550</name>
</gene>
<dbReference type="InterPro" id="IPR046977">
    <property type="entry name" value="RsmC/RlmG"/>
</dbReference>
<keyword evidence="10" id="KW-1185">Reference proteome</keyword>
<evidence type="ECO:0000313" key="9">
    <source>
        <dbReference type="EMBL" id="RUO45286.1"/>
    </source>
</evidence>
<keyword evidence="5" id="KW-0949">S-adenosyl-L-methionine</keyword>
<dbReference type="PANTHER" id="PTHR47816:SF4">
    <property type="entry name" value="RIBOSOMAL RNA SMALL SUBUNIT METHYLTRANSFERASE C"/>
    <property type="match status" value="1"/>
</dbReference>
<evidence type="ECO:0000256" key="3">
    <source>
        <dbReference type="ARBA" id="ARBA00022603"/>
    </source>
</evidence>
<keyword evidence="2" id="KW-0698">rRNA processing</keyword>
<organism evidence="9 10">
    <name type="scientific">Idiomarina aquatica</name>
    <dbReference type="NCBI Taxonomy" id="1327752"/>
    <lineage>
        <taxon>Bacteria</taxon>
        <taxon>Pseudomonadati</taxon>
        <taxon>Pseudomonadota</taxon>
        <taxon>Gammaproteobacteria</taxon>
        <taxon>Alteromonadales</taxon>
        <taxon>Idiomarinaceae</taxon>
        <taxon>Idiomarina</taxon>
    </lineage>
</organism>
<dbReference type="SUPFAM" id="SSF53335">
    <property type="entry name" value="S-adenosyl-L-methionine-dependent methyltransferases"/>
    <property type="match status" value="1"/>
</dbReference>
<evidence type="ECO:0000256" key="2">
    <source>
        <dbReference type="ARBA" id="ARBA00022552"/>
    </source>
</evidence>
<feature type="region of interest" description="Disordered" evidence="6">
    <location>
        <begin position="1"/>
        <end position="29"/>
    </location>
</feature>
<dbReference type="InterPro" id="IPR002052">
    <property type="entry name" value="DNA_methylase_N6_adenine_CS"/>
</dbReference>
<accession>A0AA94JEW4</accession>
<evidence type="ECO:0000256" key="5">
    <source>
        <dbReference type="ARBA" id="ARBA00022691"/>
    </source>
</evidence>
<keyword evidence="3 9" id="KW-0489">Methyltransferase</keyword>
<dbReference type="Pfam" id="PF05175">
    <property type="entry name" value="MTS"/>
    <property type="match status" value="1"/>
</dbReference>
<dbReference type="PROSITE" id="PS00092">
    <property type="entry name" value="N6_MTASE"/>
    <property type="match status" value="1"/>
</dbReference>
<name>A0AA94JEW4_9GAMM</name>
<dbReference type="CDD" id="cd02440">
    <property type="entry name" value="AdoMet_MTases"/>
    <property type="match status" value="1"/>
</dbReference>
<comment type="caution">
    <text evidence="9">The sequence shown here is derived from an EMBL/GenBank/DDBJ whole genome shotgun (WGS) entry which is preliminary data.</text>
</comment>
<dbReference type="EMBL" id="PIPS01000001">
    <property type="protein sequence ID" value="RUO45286.1"/>
    <property type="molecule type" value="Genomic_DNA"/>
</dbReference>
<dbReference type="InterPro" id="IPR007848">
    <property type="entry name" value="Small_mtfrase_dom"/>
</dbReference>
<dbReference type="PANTHER" id="PTHR47816">
    <property type="entry name" value="RIBOSOMAL RNA SMALL SUBUNIT METHYLTRANSFERASE C"/>
    <property type="match status" value="1"/>
</dbReference>
<evidence type="ECO:0000256" key="4">
    <source>
        <dbReference type="ARBA" id="ARBA00022679"/>
    </source>
</evidence>
<keyword evidence="4" id="KW-0808">Transferase</keyword>
<feature type="compositionally biased region" description="Low complexity" evidence="6">
    <location>
        <begin position="15"/>
        <end position="27"/>
    </location>
</feature>
<protein>
    <submittedName>
        <fullName evidence="9">Class I SAM-dependent methyltransferase</fullName>
    </submittedName>
</protein>
<feature type="domain" description="Methyltransferase small" evidence="7">
    <location>
        <begin position="170"/>
        <end position="331"/>
    </location>
</feature>
<dbReference type="AlphaFoldDB" id="A0AA94JEW4"/>
<evidence type="ECO:0000256" key="1">
    <source>
        <dbReference type="ARBA" id="ARBA00022490"/>
    </source>
</evidence>
<evidence type="ECO:0000313" key="10">
    <source>
        <dbReference type="Proteomes" id="UP000286680"/>
    </source>
</evidence>
<dbReference type="InterPro" id="IPR013675">
    <property type="entry name" value="Mtase_sm_N"/>
</dbReference>
<dbReference type="RefSeq" id="WP_126819630.1">
    <property type="nucleotide sequence ID" value="NZ_PIPS01000001.1"/>
</dbReference>
<dbReference type="InterPro" id="IPR029063">
    <property type="entry name" value="SAM-dependent_MTases_sf"/>
</dbReference>
<evidence type="ECO:0000259" key="8">
    <source>
        <dbReference type="Pfam" id="PF08468"/>
    </source>
</evidence>
<reference evidence="10" key="1">
    <citation type="journal article" date="2018" name="Front. Microbiol.">
        <title>Genome-Based Analysis Reveals the Taxonomy and Diversity of the Family Idiomarinaceae.</title>
        <authorList>
            <person name="Liu Y."/>
            <person name="Lai Q."/>
            <person name="Shao Z."/>
        </authorList>
    </citation>
    <scope>NUCLEOTIDE SEQUENCE [LARGE SCALE GENOMIC DNA]</scope>
    <source>
        <strain evidence="10">SN-14</strain>
    </source>
</reference>
<dbReference type="Pfam" id="PF08468">
    <property type="entry name" value="MTS_N"/>
    <property type="match status" value="1"/>
</dbReference>
<evidence type="ECO:0000259" key="7">
    <source>
        <dbReference type="Pfam" id="PF05175"/>
    </source>
</evidence>
<feature type="domain" description="Methyltransferase small N-terminal" evidence="8">
    <location>
        <begin position="49"/>
        <end position="158"/>
    </location>
</feature>
<evidence type="ECO:0000256" key="6">
    <source>
        <dbReference type="SAM" id="MobiDB-lite"/>
    </source>
</evidence>
<dbReference type="GO" id="GO:0008990">
    <property type="term" value="F:rRNA (guanine-N2-)-methyltransferase activity"/>
    <property type="evidence" value="ECO:0007669"/>
    <property type="project" value="InterPro"/>
</dbReference>